<dbReference type="InterPro" id="IPR042452">
    <property type="entry name" value="ZPR1_Znf1/2"/>
</dbReference>
<evidence type="ECO:0000313" key="7">
    <source>
        <dbReference type="Proteomes" id="UP000792457"/>
    </source>
</evidence>
<dbReference type="Gene3D" id="2.60.120.1040">
    <property type="entry name" value="ZPR1, A/B domain"/>
    <property type="match status" value="1"/>
</dbReference>
<comment type="caution">
    <text evidence="6">The sequence shown here is derived from an EMBL/GenBank/DDBJ whole genome shotgun (WGS) entry which is preliminary data.</text>
</comment>
<keyword evidence="2" id="KW-0479">Metal-binding</keyword>
<evidence type="ECO:0000259" key="5">
    <source>
        <dbReference type="SMART" id="SM00709"/>
    </source>
</evidence>
<keyword evidence="4" id="KW-0862">Zinc</keyword>
<dbReference type="GO" id="GO:0005634">
    <property type="term" value="C:nucleus"/>
    <property type="evidence" value="ECO:0007669"/>
    <property type="project" value="TreeGrafter"/>
</dbReference>
<evidence type="ECO:0000256" key="1">
    <source>
        <dbReference type="ARBA" id="ARBA00008354"/>
    </source>
</evidence>
<evidence type="ECO:0000256" key="2">
    <source>
        <dbReference type="ARBA" id="ARBA00022723"/>
    </source>
</evidence>
<accession>A0A8K0P7K8</accession>
<evidence type="ECO:0000313" key="6">
    <source>
        <dbReference type="EMBL" id="KAG8235023.1"/>
    </source>
</evidence>
<dbReference type="InterPro" id="IPR056180">
    <property type="entry name" value="ZPR1_jr_dom"/>
</dbReference>
<dbReference type="OrthoDB" id="308464at2759"/>
<dbReference type="PANTHER" id="PTHR10876:SF0">
    <property type="entry name" value="ZINC FINGER PROTEIN ZPR1"/>
    <property type="match status" value="1"/>
</dbReference>
<dbReference type="Pfam" id="PF22794">
    <property type="entry name" value="jr-ZPR1"/>
    <property type="match status" value="1"/>
</dbReference>
<reference evidence="6" key="1">
    <citation type="submission" date="2013-04" db="EMBL/GenBank/DDBJ databases">
        <authorList>
            <person name="Qu J."/>
            <person name="Murali S.C."/>
            <person name="Bandaranaike D."/>
            <person name="Bellair M."/>
            <person name="Blankenburg K."/>
            <person name="Chao H."/>
            <person name="Dinh H."/>
            <person name="Doddapaneni H."/>
            <person name="Downs B."/>
            <person name="Dugan-Rocha S."/>
            <person name="Elkadiri S."/>
            <person name="Gnanaolivu R.D."/>
            <person name="Hernandez B."/>
            <person name="Javaid M."/>
            <person name="Jayaseelan J.C."/>
            <person name="Lee S."/>
            <person name="Li M."/>
            <person name="Ming W."/>
            <person name="Munidasa M."/>
            <person name="Muniz J."/>
            <person name="Nguyen L."/>
            <person name="Ongeri F."/>
            <person name="Osuji N."/>
            <person name="Pu L.-L."/>
            <person name="Puazo M."/>
            <person name="Qu C."/>
            <person name="Quiroz J."/>
            <person name="Raj R."/>
            <person name="Weissenberger G."/>
            <person name="Xin Y."/>
            <person name="Zou X."/>
            <person name="Han Y."/>
            <person name="Richards S."/>
            <person name="Worley K."/>
            <person name="Muzny D."/>
            <person name="Gibbs R."/>
        </authorList>
    </citation>
    <scope>NUCLEOTIDE SEQUENCE</scope>
    <source>
        <strain evidence="6">Sampled in the wild</strain>
    </source>
</reference>
<dbReference type="FunFam" id="2.60.120.1040:FF:000002">
    <property type="entry name" value="zinc finger protein ZPR1"/>
    <property type="match status" value="1"/>
</dbReference>
<organism evidence="6 7">
    <name type="scientific">Ladona fulva</name>
    <name type="common">Scarce chaser dragonfly</name>
    <name type="synonym">Libellula fulva</name>
    <dbReference type="NCBI Taxonomy" id="123851"/>
    <lineage>
        <taxon>Eukaryota</taxon>
        <taxon>Metazoa</taxon>
        <taxon>Ecdysozoa</taxon>
        <taxon>Arthropoda</taxon>
        <taxon>Hexapoda</taxon>
        <taxon>Insecta</taxon>
        <taxon>Pterygota</taxon>
        <taxon>Palaeoptera</taxon>
        <taxon>Odonata</taxon>
        <taxon>Epiprocta</taxon>
        <taxon>Anisoptera</taxon>
        <taxon>Libelluloidea</taxon>
        <taxon>Libellulidae</taxon>
        <taxon>Ladona</taxon>
    </lineage>
</organism>
<proteinExistence type="inferred from homology"/>
<dbReference type="PANTHER" id="PTHR10876">
    <property type="entry name" value="ZINC FINGER PROTEIN ZPR1"/>
    <property type="match status" value="1"/>
</dbReference>
<dbReference type="NCBIfam" id="TIGR00310">
    <property type="entry name" value="ZPR1_znf"/>
    <property type="match status" value="1"/>
</dbReference>
<comment type="similarity">
    <text evidence="1">Belongs to the ZPR1 family.</text>
</comment>
<protein>
    <recommendedName>
        <fullName evidence="5">Zinc finger ZPR1-type domain-containing protein</fullName>
    </recommendedName>
</protein>
<dbReference type="GO" id="GO:0008270">
    <property type="term" value="F:zinc ion binding"/>
    <property type="evidence" value="ECO:0007669"/>
    <property type="project" value="UniProtKB-KW"/>
</dbReference>
<dbReference type="AlphaFoldDB" id="A0A8K0P7K8"/>
<sequence length="268" mass="29968">MEEGKGENKPIFRELAADDPDPEAMKIESLCVNCGKDGETRLLLTKIPFYKEVVLSSFQCEHCGFTNNDIQPGGQIQDKGIRITVEITAADDLNRQVVKSDNASIKIKELDFEIPAQSQKGEITTVEGIIQRSIAGLEQEQPLRKIDNPDSAEEIEKFLDKMKELLTGKPFTLVLEDISGNSFIENPNAPAKDPAMKINHFKRTKEQDHILGIFEKKELEASEEDDGILKEAEAFTYEDLLGEVLQFRTNCPNCSSPCSTNMKMTSIL</sequence>
<keyword evidence="3" id="KW-0863">Zinc-finger</keyword>
<name>A0A8K0P7K8_LADFU</name>
<evidence type="ECO:0000256" key="3">
    <source>
        <dbReference type="ARBA" id="ARBA00022771"/>
    </source>
</evidence>
<dbReference type="FunFam" id="2.20.25.420:FF:000001">
    <property type="entry name" value="Zinc finger protein ZPR1"/>
    <property type="match status" value="1"/>
</dbReference>
<dbReference type="Pfam" id="PF03367">
    <property type="entry name" value="Zn_ribbon_ZPR1"/>
    <property type="match status" value="2"/>
</dbReference>
<dbReference type="InterPro" id="IPR040141">
    <property type="entry name" value="ZPR1"/>
</dbReference>
<dbReference type="InterPro" id="IPR004457">
    <property type="entry name" value="Znf_ZPR1"/>
</dbReference>
<evidence type="ECO:0000256" key="4">
    <source>
        <dbReference type="ARBA" id="ARBA00022833"/>
    </source>
</evidence>
<reference evidence="6" key="2">
    <citation type="submission" date="2017-10" db="EMBL/GenBank/DDBJ databases">
        <title>Ladona fulva Genome sequencing and assembly.</title>
        <authorList>
            <person name="Murali S."/>
            <person name="Richards S."/>
            <person name="Bandaranaike D."/>
            <person name="Bellair M."/>
            <person name="Blankenburg K."/>
            <person name="Chao H."/>
            <person name="Dinh H."/>
            <person name="Doddapaneni H."/>
            <person name="Dugan-Rocha S."/>
            <person name="Elkadiri S."/>
            <person name="Gnanaolivu R."/>
            <person name="Hernandez B."/>
            <person name="Skinner E."/>
            <person name="Javaid M."/>
            <person name="Lee S."/>
            <person name="Li M."/>
            <person name="Ming W."/>
            <person name="Munidasa M."/>
            <person name="Muniz J."/>
            <person name="Nguyen L."/>
            <person name="Hughes D."/>
            <person name="Osuji N."/>
            <person name="Pu L.-L."/>
            <person name="Puazo M."/>
            <person name="Qu C."/>
            <person name="Quiroz J."/>
            <person name="Raj R."/>
            <person name="Weissenberger G."/>
            <person name="Xin Y."/>
            <person name="Zou X."/>
            <person name="Han Y."/>
            <person name="Worley K."/>
            <person name="Muzny D."/>
            <person name="Gibbs R."/>
        </authorList>
    </citation>
    <scope>NUCLEOTIDE SEQUENCE</scope>
    <source>
        <strain evidence="6">Sampled in the wild</strain>
    </source>
</reference>
<dbReference type="EMBL" id="KZ308866">
    <property type="protein sequence ID" value="KAG8235023.1"/>
    <property type="molecule type" value="Genomic_DNA"/>
</dbReference>
<gene>
    <name evidence="6" type="ORF">J437_LFUL015074</name>
</gene>
<dbReference type="InterPro" id="IPR042451">
    <property type="entry name" value="ZPR1_A/B_dom"/>
</dbReference>
<feature type="domain" description="Zinc finger ZPR1-type" evidence="5">
    <location>
        <begin position="29"/>
        <end position="186"/>
    </location>
</feature>
<dbReference type="Gene3D" id="2.20.25.420">
    <property type="entry name" value="ZPR1, zinc finger domain"/>
    <property type="match status" value="2"/>
</dbReference>
<keyword evidence="7" id="KW-1185">Reference proteome</keyword>
<dbReference type="Proteomes" id="UP000792457">
    <property type="component" value="Unassembled WGS sequence"/>
</dbReference>
<dbReference type="SMART" id="SM00709">
    <property type="entry name" value="Zpr1"/>
    <property type="match status" value="1"/>
</dbReference>